<dbReference type="SUPFAM" id="SSF48452">
    <property type="entry name" value="TPR-like"/>
    <property type="match status" value="1"/>
</dbReference>
<dbReference type="InterPro" id="IPR019734">
    <property type="entry name" value="TPR_rpt"/>
</dbReference>
<dbReference type="SUPFAM" id="SSF46894">
    <property type="entry name" value="C-terminal effector domain of the bipartite response regulators"/>
    <property type="match status" value="1"/>
</dbReference>
<reference evidence="6 7" key="1">
    <citation type="submission" date="2019-06" db="EMBL/GenBank/DDBJ databases">
        <authorList>
            <person name="Lee I."/>
            <person name="Jang G.I."/>
            <person name="Hwang C.Y."/>
        </authorList>
    </citation>
    <scope>NUCLEOTIDE SEQUENCE [LARGE SCALE GENOMIC DNA]</scope>
    <source>
        <strain evidence="6 7">PAMC 28131</strain>
    </source>
</reference>
<dbReference type="InterPro" id="IPR036388">
    <property type="entry name" value="WH-like_DNA-bd_sf"/>
</dbReference>
<feature type="domain" description="OmpR/PhoB-type" evidence="5">
    <location>
        <begin position="62"/>
        <end position="158"/>
    </location>
</feature>
<dbReference type="Gene3D" id="1.10.10.10">
    <property type="entry name" value="Winged helix-like DNA-binding domain superfamily/Winged helix DNA-binding domain"/>
    <property type="match status" value="1"/>
</dbReference>
<dbReference type="RefSeq" id="WP_140926220.1">
    <property type="nucleotide sequence ID" value="NZ_VFSU01000002.1"/>
</dbReference>
<accession>A0A501XXI5</accession>
<dbReference type="AlphaFoldDB" id="A0A501XXI5"/>
<dbReference type="InterPro" id="IPR011990">
    <property type="entry name" value="TPR-like_helical_dom_sf"/>
</dbReference>
<dbReference type="Proteomes" id="UP000319897">
    <property type="component" value="Unassembled WGS sequence"/>
</dbReference>
<keyword evidence="7" id="KW-1185">Reference proteome</keyword>
<evidence type="ECO:0000256" key="1">
    <source>
        <dbReference type="ARBA" id="ARBA00023125"/>
    </source>
</evidence>
<sequence length="560" mass="61254">MPGTNFKSDGFLPAPSTLRNRLTAGYNKLSAGPRTALWKSQSGGLSMLRRLISNERISLADEPAFSLGDVFFDPSRLTIRRGKVTRQVESRVMMVLVALAEADGCVVSRDDLVERCWDGRIVADNAIQRVISRIRALSANLGGFEVHTVTKVGYLLKAEGAEDTYSEGSEPVPQPAPPPDPAQEKDRRGFLVGAGAFAIAAIGGAAIWRLGNPPDAHLSEAEQLIVKAHEAELTGLPESSGQSIAYLVRATEVDPGSAEAWGALALARQKTLDSVEQHQIVSVAAWAESAARRALQIDPANFNARLALATIRPNFRNWAANERALLALKAPAASGEYESALGWLLCDTGRWREAIVHFRRALAIEPYHPANQMMLAWGLWGAGELVEADTRLDDALRLWPKSFPSWQTRFDFLLTTGRSAEAVALVEDTSARPALFPDQPPPDYAFLSRIAKAVEDPAADRTGLVQAIVDAPNISYISAIAYLCVFGAVDPCFAILESFFFGGRGWPPPGSYDRRKTSIFFSEKAALLRRDPRHQALIRRIGLDDYWRETGTRPDISLTR</sequence>
<evidence type="ECO:0000256" key="4">
    <source>
        <dbReference type="SAM" id="MobiDB-lite"/>
    </source>
</evidence>
<dbReference type="EMBL" id="VFSU01000002">
    <property type="protein sequence ID" value="TPE65073.1"/>
    <property type="molecule type" value="Genomic_DNA"/>
</dbReference>
<dbReference type="CDD" id="cd00383">
    <property type="entry name" value="trans_reg_C"/>
    <property type="match status" value="1"/>
</dbReference>
<feature type="DNA-binding region" description="OmpR/PhoB-type" evidence="3">
    <location>
        <begin position="62"/>
        <end position="158"/>
    </location>
</feature>
<name>A0A501XXI5_9SPHN</name>
<gene>
    <name evidence="6" type="ORF">FJQ54_00325</name>
</gene>
<dbReference type="OrthoDB" id="7503051at2"/>
<dbReference type="GO" id="GO:0003677">
    <property type="term" value="F:DNA binding"/>
    <property type="evidence" value="ECO:0007669"/>
    <property type="project" value="UniProtKB-UniRule"/>
</dbReference>
<dbReference type="InterPro" id="IPR001867">
    <property type="entry name" value="OmpR/PhoB-type_DNA-bd"/>
</dbReference>
<dbReference type="PROSITE" id="PS50005">
    <property type="entry name" value="TPR"/>
    <property type="match status" value="1"/>
</dbReference>
<proteinExistence type="predicted"/>
<feature type="repeat" description="TPR" evidence="2">
    <location>
        <begin position="335"/>
        <end position="368"/>
    </location>
</feature>
<dbReference type="InterPro" id="IPR016032">
    <property type="entry name" value="Sig_transdc_resp-reg_C-effctor"/>
</dbReference>
<evidence type="ECO:0000256" key="2">
    <source>
        <dbReference type="PROSITE-ProRule" id="PRU00339"/>
    </source>
</evidence>
<dbReference type="Gene3D" id="1.25.40.10">
    <property type="entry name" value="Tetratricopeptide repeat domain"/>
    <property type="match status" value="1"/>
</dbReference>
<keyword evidence="1 3" id="KW-0238">DNA-binding</keyword>
<feature type="compositionally biased region" description="Pro residues" evidence="4">
    <location>
        <begin position="172"/>
        <end position="181"/>
    </location>
</feature>
<comment type="caution">
    <text evidence="6">The sequence shown here is derived from an EMBL/GenBank/DDBJ whole genome shotgun (WGS) entry which is preliminary data.</text>
</comment>
<protein>
    <recommendedName>
        <fullName evidence="5">OmpR/PhoB-type domain-containing protein</fullName>
    </recommendedName>
</protein>
<feature type="region of interest" description="Disordered" evidence="4">
    <location>
        <begin position="163"/>
        <end position="186"/>
    </location>
</feature>
<evidence type="ECO:0000259" key="5">
    <source>
        <dbReference type="PROSITE" id="PS51755"/>
    </source>
</evidence>
<dbReference type="GO" id="GO:0006355">
    <property type="term" value="P:regulation of DNA-templated transcription"/>
    <property type="evidence" value="ECO:0007669"/>
    <property type="project" value="InterPro"/>
</dbReference>
<evidence type="ECO:0000313" key="7">
    <source>
        <dbReference type="Proteomes" id="UP000319897"/>
    </source>
</evidence>
<dbReference type="Pfam" id="PF00486">
    <property type="entry name" value="Trans_reg_C"/>
    <property type="match status" value="1"/>
</dbReference>
<organism evidence="6 7">
    <name type="scientific">Sandaracinobacter neustonicus</name>
    <dbReference type="NCBI Taxonomy" id="1715348"/>
    <lineage>
        <taxon>Bacteria</taxon>
        <taxon>Pseudomonadati</taxon>
        <taxon>Pseudomonadota</taxon>
        <taxon>Alphaproteobacteria</taxon>
        <taxon>Sphingomonadales</taxon>
        <taxon>Sphingosinicellaceae</taxon>
        <taxon>Sandaracinobacter</taxon>
    </lineage>
</organism>
<keyword evidence="2" id="KW-0802">TPR repeat</keyword>
<dbReference type="SMART" id="SM00862">
    <property type="entry name" value="Trans_reg_C"/>
    <property type="match status" value="1"/>
</dbReference>
<dbReference type="PROSITE" id="PS51755">
    <property type="entry name" value="OMPR_PHOB"/>
    <property type="match status" value="1"/>
</dbReference>
<dbReference type="GO" id="GO:0000160">
    <property type="term" value="P:phosphorelay signal transduction system"/>
    <property type="evidence" value="ECO:0007669"/>
    <property type="project" value="InterPro"/>
</dbReference>
<evidence type="ECO:0000256" key="3">
    <source>
        <dbReference type="PROSITE-ProRule" id="PRU01091"/>
    </source>
</evidence>
<evidence type="ECO:0000313" key="6">
    <source>
        <dbReference type="EMBL" id="TPE65073.1"/>
    </source>
</evidence>